<name>A0A0J7XNU1_9SPHN</name>
<accession>A0A0J7XNU1</accession>
<dbReference type="PATRIC" id="fig|1420583.3.peg.3932"/>
<dbReference type="EMBL" id="JACT01000005">
    <property type="protein sequence ID" value="KMS53347.1"/>
    <property type="molecule type" value="Genomic_DNA"/>
</dbReference>
<dbReference type="Gene3D" id="3.40.190.10">
    <property type="entry name" value="Periplasmic binding protein-like II"/>
    <property type="match status" value="2"/>
</dbReference>
<reference evidence="6" key="1">
    <citation type="submission" date="2014-01" db="EMBL/GenBank/DDBJ databases">
        <authorList>
            <person name="Pearce S."/>
            <person name="Pandey G."/>
            <person name="Oakeshott J."/>
        </authorList>
    </citation>
    <scope>NUCLEOTIDE SEQUENCE</scope>
    <source>
        <strain evidence="6">LL01</strain>
    </source>
</reference>
<dbReference type="AlphaFoldDB" id="A0A0J7XNU1"/>
<dbReference type="Gene3D" id="1.10.10.10">
    <property type="entry name" value="Winged helix-like DNA-binding domain superfamily/Winged helix DNA-binding domain"/>
    <property type="match status" value="1"/>
</dbReference>
<dbReference type="PRINTS" id="PR00039">
    <property type="entry name" value="HTHLYSR"/>
</dbReference>
<evidence type="ECO:0000256" key="1">
    <source>
        <dbReference type="ARBA" id="ARBA00009437"/>
    </source>
</evidence>
<protein>
    <submittedName>
        <fullName evidence="6">LysR family transcriptional regulator</fullName>
    </submittedName>
</protein>
<reference evidence="6" key="2">
    <citation type="journal article" date="2015" name="G3 (Bethesda)">
        <title>Insights into Ongoing Evolution of the Hexachlorocyclohexane Catabolic Pathway from Comparative Genomics of Ten Sphingomonadaceae Strains.</title>
        <authorList>
            <person name="Pearce S.L."/>
            <person name="Oakeshott J.G."/>
            <person name="Pandey G."/>
        </authorList>
    </citation>
    <scope>NUCLEOTIDE SEQUENCE [LARGE SCALE GENOMIC DNA]</scope>
    <source>
        <strain evidence="6">LL01</strain>
    </source>
</reference>
<evidence type="ECO:0000256" key="3">
    <source>
        <dbReference type="ARBA" id="ARBA00023125"/>
    </source>
</evidence>
<gene>
    <name evidence="6" type="ORF">V473_20615</name>
</gene>
<organism evidence="6 7">
    <name type="scientific">Sphingobium cupriresistens LL01</name>
    <dbReference type="NCBI Taxonomy" id="1420583"/>
    <lineage>
        <taxon>Bacteria</taxon>
        <taxon>Pseudomonadati</taxon>
        <taxon>Pseudomonadota</taxon>
        <taxon>Alphaproteobacteria</taxon>
        <taxon>Sphingomonadales</taxon>
        <taxon>Sphingomonadaceae</taxon>
        <taxon>Sphingobium</taxon>
    </lineage>
</organism>
<dbReference type="Pfam" id="PF00126">
    <property type="entry name" value="HTH_1"/>
    <property type="match status" value="1"/>
</dbReference>
<dbReference type="InterPro" id="IPR000847">
    <property type="entry name" value="LysR_HTH_N"/>
</dbReference>
<keyword evidence="4" id="KW-0804">Transcription</keyword>
<dbReference type="SUPFAM" id="SSF53850">
    <property type="entry name" value="Periplasmic binding protein-like II"/>
    <property type="match status" value="1"/>
</dbReference>
<dbReference type="GO" id="GO:0003677">
    <property type="term" value="F:DNA binding"/>
    <property type="evidence" value="ECO:0007669"/>
    <property type="project" value="UniProtKB-KW"/>
</dbReference>
<evidence type="ECO:0000313" key="6">
    <source>
        <dbReference type="EMBL" id="KMS53347.1"/>
    </source>
</evidence>
<keyword evidence="2" id="KW-0805">Transcription regulation</keyword>
<sequence length="312" mass="34788">MDIRQLRYFTVLCEELHFRRAAERLNITQAPLSLAIQSLERELGAQLFHRTQRRVSLTEIGAAFRSNAASILGQLERAVDDVHEMVVGEAGHLRIGFTAASSLLFFFPKIIRTFRTRYPQVKMTLHEISSQGQMTALADREIDIGFMRTLTPPHRSEISFTHLVEDPLVVAMHAEHPLNRFETLTIGELKDEPLIFYPRKSGVGIYDQVIKLFSRQGHMPNIVQEAQESSTIISLAASGLGVAIVPSELQCIKVPNISFRPLSDEGAVTRLLLGCRAGEESALVANFRRLAQAKIASAHRKDSQAPNPSLIS</sequence>
<dbReference type="STRING" id="1420583.V473_20615"/>
<feature type="domain" description="HTH lysR-type" evidence="5">
    <location>
        <begin position="1"/>
        <end position="58"/>
    </location>
</feature>
<dbReference type="InterPro" id="IPR036388">
    <property type="entry name" value="WH-like_DNA-bd_sf"/>
</dbReference>
<comment type="caution">
    <text evidence="6">The sequence shown here is derived from an EMBL/GenBank/DDBJ whole genome shotgun (WGS) entry which is preliminary data.</text>
</comment>
<dbReference type="InterPro" id="IPR005119">
    <property type="entry name" value="LysR_subst-bd"/>
</dbReference>
<comment type="similarity">
    <text evidence="1">Belongs to the LysR transcriptional regulatory family.</text>
</comment>
<dbReference type="GO" id="GO:0032993">
    <property type="term" value="C:protein-DNA complex"/>
    <property type="evidence" value="ECO:0007669"/>
    <property type="project" value="TreeGrafter"/>
</dbReference>
<evidence type="ECO:0000256" key="4">
    <source>
        <dbReference type="ARBA" id="ARBA00023163"/>
    </source>
</evidence>
<proteinExistence type="inferred from homology"/>
<dbReference type="Proteomes" id="UP000052232">
    <property type="component" value="Unassembled WGS sequence"/>
</dbReference>
<evidence type="ECO:0000313" key="7">
    <source>
        <dbReference type="Proteomes" id="UP000052232"/>
    </source>
</evidence>
<dbReference type="CDD" id="cd08414">
    <property type="entry name" value="PBP2_LTTR_aromatics_like"/>
    <property type="match status" value="1"/>
</dbReference>
<dbReference type="GO" id="GO:0003700">
    <property type="term" value="F:DNA-binding transcription factor activity"/>
    <property type="evidence" value="ECO:0007669"/>
    <property type="project" value="InterPro"/>
</dbReference>
<dbReference type="PROSITE" id="PS50931">
    <property type="entry name" value="HTH_LYSR"/>
    <property type="match status" value="1"/>
</dbReference>
<keyword evidence="3" id="KW-0238">DNA-binding</keyword>
<dbReference type="InterPro" id="IPR036390">
    <property type="entry name" value="WH_DNA-bd_sf"/>
</dbReference>
<evidence type="ECO:0000256" key="2">
    <source>
        <dbReference type="ARBA" id="ARBA00023015"/>
    </source>
</evidence>
<dbReference type="SUPFAM" id="SSF46785">
    <property type="entry name" value="Winged helix' DNA-binding domain"/>
    <property type="match status" value="1"/>
</dbReference>
<dbReference type="RefSeq" id="WP_066608632.1">
    <property type="nucleotide sequence ID" value="NZ_KQ130436.1"/>
</dbReference>
<dbReference type="FunFam" id="1.10.10.10:FF:000001">
    <property type="entry name" value="LysR family transcriptional regulator"/>
    <property type="match status" value="1"/>
</dbReference>
<keyword evidence="7" id="KW-1185">Reference proteome</keyword>
<dbReference type="PANTHER" id="PTHR30346:SF17">
    <property type="entry name" value="LYSR FAMILY TRANSCRIPTIONAL REGULATOR"/>
    <property type="match status" value="1"/>
</dbReference>
<evidence type="ECO:0000259" key="5">
    <source>
        <dbReference type="PROSITE" id="PS50931"/>
    </source>
</evidence>
<dbReference type="PANTHER" id="PTHR30346">
    <property type="entry name" value="TRANSCRIPTIONAL DUAL REGULATOR HCAR-RELATED"/>
    <property type="match status" value="1"/>
</dbReference>
<dbReference type="Pfam" id="PF03466">
    <property type="entry name" value="LysR_substrate"/>
    <property type="match status" value="1"/>
</dbReference>